<dbReference type="Proteomes" id="UP000325577">
    <property type="component" value="Linkage Group LG19"/>
</dbReference>
<keyword evidence="2" id="KW-1185">Reference proteome</keyword>
<gene>
    <name evidence="1" type="ORF">F0562_032284</name>
</gene>
<accession>A0A5J5ATA6</accession>
<protein>
    <submittedName>
        <fullName evidence="1">Uncharacterized protein</fullName>
    </submittedName>
</protein>
<evidence type="ECO:0000313" key="1">
    <source>
        <dbReference type="EMBL" id="KAA8532251.1"/>
    </source>
</evidence>
<organism evidence="1 2">
    <name type="scientific">Nyssa sinensis</name>
    <dbReference type="NCBI Taxonomy" id="561372"/>
    <lineage>
        <taxon>Eukaryota</taxon>
        <taxon>Viridiplantae</taxon>
        <taxon>Streptophyta</taxon>
        <taxon>Embryophyta</taxon>
        <taxon>Tracheophyta</taxon>
        <taxon>Spermatophyta</taxon>
        <taxon>Magnoliopsida</taxon>
        <taxon>eudicotyledons</taxon>
        <taxon>Gunneridae</taxon>
        <taxon>Pentapetalae</taxon>
        <taxon>asterids</taxon>
        <taxon>Cornales</taxon>
        <taxon>Nyssaceae</taxon>
        <taxon>Nyssa</taxon>
    </lineage>
</organism>
<sequence>MVSRAPTMLSVHPPVHYNHRDLLVLMVSKVPMMLSIHPPVHYNHKVQAYKNRVQTDQFLTLLKMKINARREFRLPMRLFKEGNGNKKQLPVPLCSSLVVLKEIGGLRKRATSKSTGAQAIAKQLNVRSPLTHSAFSIGTSEVESAVKPSAHYKLQQGHPVRVIHLSSNQISDRGPQSLVISSIYNGLPAISQGAIVSRSNATQIGDWAPQRLVISNTGNGLPQVSQGTVPPVETKTAVHPVTFKSNEEKPQLILALSGVASTSQYESPAGVHVAVA</sequence>
<reference evidence="1 2" key="1">
    <citation type="submission" date="2019-09" db="EMBL/GenBank/DDBJ databases">
        <title>A chromosome-level genome assembly of the Chinese tupelo Nyssa sinensis.</title>
        <authorList>
            <person name="Yang X."/>
            <person name="Kang M."/>
            <person name="Yang Y."/>
            <person name="Xiong H."/>
            <person name="Wang M."/>
            <person name="Zhang Z."/>
            <person name="Wang Z."/>
            <person name="Wu H."/>
            <person name="Ma T."/>
            <person name="Liu J."/>
            <person name="Xi Z."/>
        </authorList>
    </citation>
    <scope>NUCLEOTIDE SEQUENCE [LARGE SCALE GENOMIC DNA]</scope>
    <source>
        <strain evidence="1">J267</strain>
        <tissue evidence="1">Leaf</tissue>
    </source>
</reference>
<evidence type="ECO:0000313" key="2">
    <source>
        <dbReference type="Proteomes" id="UP000325577"/>
    </source>
</evidence>
<dbReference type="EMBL" id="CM018042">
    <property type="protein sequence ID" value="KAA8532251.1"/>
    <property type="molecule type" value="Genomic_DNA"/>
</dbReference>
<dbReference type="AlphaFoldDB" id="A0A5J5ATA6"/>
<name>A0A5J5ATA6_9ASTE</name>
<proteinExistence type="predicted"/>